<feature type="transmembrane region" description="Helical" evidence="10">
    <location>
        <begin position="72"/>
        <end position="94"/>
    </location>
</feature>
<gene>
    <name evidence="11" type="ORF">PIL02S_02359</name>
</gene>
<accession>A0A2W0C9U9</accession>
<dbReference type="FunFam" id="1.10.3470.10:FF:000004">
    <property type="entry name" value="Iron compound ABC transporter, permease"/>
    <property type="match status" value="1"/>
</dbReference>
<dbReference type="EMBL" id="PRLG01000018">
    <property type="protein sequence ID" value="PYY29410.1"/>
    <property type="molecule type" value="Genomic_DNA"/>
</dbReference>
<evidence type="ECO:0000256" key="2">
    <source>
        <dbReference type="ARBA" id="ARBA00007935"/>
    </source>
</evidence>
<dbReference type="PANTHER" id="PTHR30472">
    <property type="entry name" value="FERRIC ENTEROBACTIN TRANSPORT SYSTEM PERMEASE PROTEIN"/>
    <property type="match status" value="1"/>
</dbReference>
<dbReference type="Gene3D" id="1.10.3470.10">
    <property type="entry name" value="ABC transporter involved in vitamin B12 uptake, BtuC"/>
    <property type="match status" value="1"/>
</dbReference>
<dbReference type="InterPro" id="IPR000522">
    <property type="entry name" value="ABC_transptr_permease_BtuC"/>
</dbReference>
<evidence type="ECO:0000256" key="9">
    <source>
        <dbReference type="ARBA" id="ARBA00023136"/>
    </source>
</evidence>
<feature type="transmembrane region" description="Helical" evidence="10">
    <location>
        <begin position="229"/>
        <end position="257"/>
    </location>
</feature>
<keyword evidence="8" id="KW-0408">Iron</keyword>
<protein>
    <submittedName>
        <fullName evidence="11">Iron chelate uptake ABC transporter FeCT family permease protein</fullName>
    </submittedName>
</protein>
<dbReference type="Proteomes" id="UP000247459">
    <property type="component" value="Unassembled WGS sequence"/>
</dbReference>
<keyword evidence="5" id="KW-0410">Iron transport</keyword>
<feature type="transmembrane region" description="Helical" evidence="10">
    <location>
        <begin position="106"/>
        <end position="123"/>
    </location>
</feature>
<keyword evidence="4" id="KW-1003">Cell membrane</keyword>
<feature type="transmembrane region" description="Helical" evidence="10">
    <location>
        <begin position="181"/>
        <end position="198"/>
    </location>
</feature>
<comment type="subcellular location">
    <subcellularLocation>
        <location evidence="1">Cell membrane</location>
        <topology evidence="1">Multi-pass membrane protein</topology>
    </subcellularLocation>
</comment>
<keyword evidence="6 10" id="KW-0812">Transmembrane</keyword>
<evidence type="ECO:0000313" key="12">
    <source>
        <dbReference type="Proteomes" id="UP000247459"/>
    </source>
</evidence>
<dbReference type="GO" id="GO:0022857">
    <property type="term" value="F:transmembrane transporter activity"/>
    <property type="evidence" value="ECO:0007669"/>
    <property type="project" value="InterPro"/>
</dbReference>
<evidence type="ECO:0000256" key="5">
    <source>
        <dbReference type="ARBA" id="ARBA00022496"/>
    </source>
</evidence>
<evidence type="ECO:0000256" key="4">
    <source>
        <dbReference type="ARBA" id="ARBA00022475"/>
    </source>
</evidence>
<keyword evidence="7 10" id="KW-1133">Transmembrane helix</keyword>
<evidence type="ECO:0000256" key="7">
    <source>
        <dbReference type="ARBA" id="ARBA00022989"/>
    </source>
</evidence>
<dbReference type="Pfam" id="PF01032">
    <property type="entry name" value="FecCD"/>
    <property type="match status" value="1"/>
</dbReference>
<feature type="transmembrane region" description="Helical" evidence="10">
    <location>
        <begin position="269"/>
        <end position="289"/>
    </location>
</feature>
<dbReference type="PANTHER" id="PTHR30472:SF19">
    <property type="entry name" value="PETROBACTIN IMPORT SYSTEM PERMEASE PROTEIN YCLO"/>
    <property type="match status" value="1"/>
</dbReference>
<dbReference type="GO" id="GO:0033214">
    <property type="term" value="P:siderophore-iron import into cell"/>
    <property type="evidence" value="ECO:0007669"/>
    <property type="project" value="TreeGrafter"/>
</dbReference>
<evidence type="ECO:0000256" key="1">
    <source>
        <dbReference type="ARBA" id="ARBA00004651"/>
    </source>
</evidence>
<feature type="transmembrane region" description="Helical" evidence="10">
    <location>
        <begin position="46"/>
        <end position="66"/>
    </location>
</feature>
<evidence type="ECO:0000256" key="6">
    <source>
        <dbReference type="ARBA" id="ARBA00022692"/>
    </source>
</evidence>
<dbReference type="CDD" id="cd06550">
    <property type="entry name" value="TM_ABC_iron-siderophores_like"/>
    <property type="match status" value="1"/>
</dbReference>
<comment type="similarity">
    <text evidence="2">Belongs to the binding-protein-dependent transport system permease family. FecCD subfamily.</text>
</comment>
<evidence type="ECO:0000313" key="11">
    <source>
        <dbReference type="EMBL" id="PYY29410.1"/>
    </source>
</evidence>
<dbReference type="InterPro" id="IPR037294">
    <property type="entry name" value="ABC_BtuC-like"/>
</dbReference>
<evidence type="ECO:0000256" key="3">
    <source>
        <dbReference type="ARBA" id="ARBA00022448"/>
    </source>
</evidence>
<feature type="transmembrane region" description="Helical" evidence="10">
    <location>
        <begin position="295"/>
        <end position="316"/>
    </location>
</feature>
<evidence type="ECO:0000256" key="8">
    <source>
        <dbReference type="ARBA" id="ARBA00023004"/>
    </source>
</evidence>
<evidence type="ECO:0000256" key="10">
    <source>
        <dbReference type="SAM" id="Phobius"/>
    </source>
</evidence>
<sequence length="322" mass="35954">MRMKYSANTLKFGILIAAALILIGVFLVIQSGGNWDYILPRRGKKILAIVLTGACIAYSTAIFQTITNNRILTPGIMGLDSLYMLFQTFAVFVFGSSHISFVNKNLNFAVSVLLMTLFALLLHQFMFKRERGRNIYLLLLVGLILGTLFQSLSSFMEVLIDPNEFLILQGKMFASFNNVNTDLLIISMASTLLILLYARKFTKYLDVLALGKDHAVNLGVDYHYIVKRLLLVVMVLVSISTALVGPIMFLGLLVVNLAHQVFRTHRHTVLIWGSVIIAVVALVGGQLIVERVFTFSTTVSVIINFVGGVYFIYLLLKESKSW</sequence>
<feature type="transmembrane region" description="Helical" evidence="10">
    <location>
        <begin position="135"/>
        <end position="160"/>
    </location>
</feature>
<dbReference type="GO" id="GO:0005886">
    <property type="term" value="C:plasma membrane"/>
    <property type="evidence" value="ECO:0007669"/>
    <property type="project" value="UniProtKB-SubCell"/>
</dbReference>
<keyword evidence="3" id="KW-0813">Transport</keyword>
<proteinExistence type="inferred from homology"/>
<organism evidence="11 12">
    <name type="scientific">Paenibacillus illinoisensis</name>
    <dbReference type="NCBI Taxonomy" id="59845"/>
    <lineage>
        <taxon>Bacteria</taxon>
        <taxon>Bacillati</taxon>
        <taxon>Bacillota</taxon>
        <taxon>Bacilli</taxon>
        <taxon>Bacillales</taxon>
        <taxon>Paenibacillaceae</taxon>
        <taxon>Paenibacillus</taxon>
    </lineage>
</organism>
<feature type="transmembrane region" description="Helical" evidence="10">
    <location>
        <begin position="12"/>
        <end position="34"/>
    </location>
</feature>
<dbReference type="SUPFAM" id="SSF81345">
    <property type="entry name" value="ABC transporter involved in vitamin B12 uptake, BtuC"/>
    <property type="match status" value="1"/>
</dbReference>
<keyword evidence="9 10" id="KW-0472">Membrane</keyword>
<reference evidence="11 12" key="1">
    <citation type="submission" date="2018-01" db="EMBL/GenBank/DDBJ databases">
        <title>Genome sequence of the PGP bacterium Paenibacillus illinoisensis E3.</title>
        <authorList>
            <person name="Rolli E."/>
            <person name="Marasco R."/>
            <person name="Bessem C."/>
            <person name="Michoud G."/>
            <person name="Gaiarsa S."/>
            <person name="Borin S."/>
            <person name="Daffonchio D."/>
        </authorList>
    </citation>
    <scope>NUCLEOTIDE SEQUENCE [LARGE SCALE GENOMIC DNA]</scope>
    <source>
        <strain evidence="11 12">E3</strain>
    </source>
</reference>
<keyword evidence="5" id="KW-0406">Ion transport</keyword>
<name>A0A2W0C9U9_9BACL</name>
<dbReference type="AlphaFoldDB" id="A0A2W0C9U9"/>
<comment type="caution">
    <text evidence="11">The sequence shown here is derived from an EMBL/GenBank/DDBJ whole genome shotgun (WGS) entry which is preliminary data.</text>
</comment>